<name>A0A3R8RQD3_9FLAO</name>
<sequence length="806" mass="90663">MFKNYLKIAWRNLFKNKGYTIINIGGLALGIAVALFIGLWVHDELSFNTNFKNHERIAQVLMNKTGNGETRTRYNHPYPLADELRSTYGDDFEEVVMSSFPGDNVLSVKDKHLNEYGAFMEQGVLRMFSFPMLRGNQNALSNPNAIIISESTAKAFFGDEDPMEKTMQLNNDAVVTVKGVFKNLPNNTNIFDALSAFSEPKALQFVASWELYVTMNDWVKTARDQKLWDNNSYLLYAQIADNSSMQSVSNKIKNVIYQHVPEGTKRSNPQIFLHAMEDWHLLSTFQNGRPVGGTIQYVRMFGIIGIFVLLLACINFMNLSTARAQKRAKEVGIRKTVGSLRNQLVGQFMFESLLVTLCAFILACGLVLLLLPFFNQLANKQVLFPLVNPIFWIICAGLILATSLLAGSYPAVYLSSFRPVKVLKGTIRTGKSATSFRKVLVVVQFTVSIILVAGTVVVNRQIQHSKDRPVGYDKNGLIMVEKTTEDYQGKYNALRDALKETGVVQEMAESSSPLTEVWNSNSGYEWEGKDPDFITNIVAFYVSHDYGNTVDWDLAQGRDFSRDFASDSTSYILNEAAVKYMGLENPIGKKIRWYDGQHEVIGVVKNLLTESPFEPVKPAIYSINYNQTNWINLKLASGKSLAASLGQIETVFNKFSPGVPFNYQFVDAVFEKKFKTEERMRKLSEIFSILAIFISCLGLFGLATFMAEQRTKEIGIRKVLGASVPSLFQLLSKEFVVLIIVSGLIAVPVAYHSMKQWLENYTYRTNMPWWVFGIAIIGVLLVAILTVSYQAVRAAKVNPIKSLRTE</sequence>
<keyword evidence="3 6" id="KW-0812">Transmembrane</keyword>
<evidence type="ECO:0000256" key="3">
    <source>
        <dbReference type="ARBA" id="ARBA00022692"/>
    </source>
</evidence>
<gene>
    <name evidence="9" type="ORF">DZC72_07530</name>
</gene>
<feature type="transmembrane region" description="Helical" evidence="6">
    <location>
        <begin position="390"/>
        <end position="414"/>
    </location>
</feature>
<feature type="transmembrane region" description="Helical" evidence="6">
    <location>
        <begin position="21"/>
        <end position="41"/>
    </location>
</feature>
<dbReference type="Proteomes" id="UP000286990">
    <property type="component" value="Unassembled WGS sequence"/>
</dbReference>
<proteinExistence type="predicted"/>
<feature type="transmembrane region" description="Helical" evidence="6">
    <location>
        <begin position="297"/>
        <end position="319"/>
    </location>
</feature>
<feature type="domain" description="MacB-like periplasmic core" evidence="8">
    <location>
        <begin position="448"/>
        <end position="650"/>
    </location>
</feature>
<feature type="domain" description="ABC3 transporter permease C-terminal" evidence="7">
    <location>
        <begin position="686"/>
        <end position="799"/>
    </location>
</feature>
<feature type="transmembrane region" description="Helical" evidence="6">
    <location>
        <begin position="769"/>
        <end position="792"/>
    </location>
</feature>
<comment type="caution">
    <text evidence="9">The sequence shown here is derived from an EMBL/GenBank/DDBJ whole genome shotgun (WGS) entry which is preliminary data.</text>
</comment>
<dbReference type="Pfam" id="PF02687">
    <property type="entry name" value="FtsX"/>
    <property type="match status" value="2"/>
</dbReference>
<evidence type="ECO:0000256" key="5">
    <source>
        <dbReference type="ARBA" id="ARBA00023136"/>
    </source>
</evidence>
<evidence type="ECO:0000313" key="9">
    <source>
        <dbReference type="EMBL" id="RRQ50393.1"/>
    </source>
</evidence>
<accession>A0A3R8RQD3</accession>
<dbReference type="PANTHER" id="PTHR30572">
    <property type="entry name" value="MEMBRANE COMPONENT OF TRANSPORTER-RELATED"/>
    <property type="match status" value="1"/>
</dbReference>
<evidence type="ECO:0000259" key="8">
    <source>
        <dbReference type="Pfam" id="PF12704"/>
    </source>
</evidence>
<feature type="domain" description="ABC3 transporter permease C-terminal" evidence="7">
    <location>
        <begin position="303"/>
        <end position="416"/>
    </location>
</feature>
<protein>
    <submittedName>
        <fullName evidence="9">ABC transporter permease</fullName>
    </submittedName>
</protein>
<evidence type="ECO:0000256" key="2">
    <source>
        <dbReference type="ARBA" id="ARBA00022475"/>
    </source>
</evidence>
<dbReference type="EMBL" id="QUSX01000001">
    <property type="protein sequence ID" value="RRQ50393.1"/>
    <property type="molecule type" value="Genomic_DNA"/>
</dbReference>
<dbReference type="InterPro" id="IPR050250">
    <property type="entry name" value="Macrolide_Exporter_MacB"/>
</dbReference>
<dbReference type="Pfam" id="PF12704">
    <property type="entry name" value="MacB_PCD"/>
    <property type="match status" value="2"/>
</dbReference>
<reference evidence="10" key="2">
    <citation type="submission" date="2018-12" db="EMBL/GenBank/DDBJ databases">
        <title>Maribacter lutimaris sp. nov., isolated from marine sediment.</title>
        <authorList>
            <person name="Kim K.K."/>
        </authorList>
    </citation>
    <scope>NUCLEOTIDE SEQUENCE [LARGE SCALE GENOMIC DNA]</scope>
    <source>
        <strain evidence="10">PoM-212</strain>
    </source>
</reference>
<dbReference type="InterPro" id="IPR003838">
    <property type="entry name" value="ABC3_permease_C"/>
</dbReference>
<feature type="domain" description="MacB-like periplasmic core" evidence="8">
    <location>
        <begin position="20"/>
        <end position="254"/>
    </location>
</feature>
<evidence type="ECO:0000259" key="7">
    <source>
        <dbReference type="Pfam" id="PF02687"/>
    </source>
</evidence>
<dbReference type="AlphaFoldDB" id="A0A3R8RQD3"/>
<evidence type="ECO:0000256" key="4">
    <source>
        <dbReference type="ARBA" id="ARBA00022989"/>
    </source>
</evidence>
<keyword evidence="5 6" id="KW-0472">Membrane</keyword>
<keyword evidence="4 6" id="KW-1133">Transmembrane helix</keyword>
<dbReference type="PANTHER" id="PTHR30572:SF18">
    <property type="entry name" value="ABC-TYPE MACROLIDE FAMILY EXPORT SYSTEM PERMEASE COMPONENT 2"/>
    <property type="match status" value="1"/>
</dbReference>
<dbReference type="RefSeq" id="WP_125222212.1">
    <property type="nucleotide sequence ID" value="NZ_QUSX01000001.1"/>
</dbReference>
<evidence type="ECO:0000256" key="1">
    <source>
        <dbReference type="ARBA" id="ARBA00004651"/>
    </source>
</evidence>
<dbReference type="OrthoDB" id="8740261at2"/>
<organism evidence="9 10">
    <name type="scientific">Maribacter algicola</name>
    <dbReference type="NCBI Taxonomy" id="2498892"/>
    <lineage>
        <taxon>Bacteria</taxon>
        <taxon>Pseudomonadati</taxon>
        <taxon>Bacteroidota</taxon>
        <taxon>Flavobacteriia</taxon>
        <taxon>Flavobacteriales</taxon>
        <taxon>Flavobacteriaceae</taxon>
        <taxon>Maribacter</taxon>
    </lineage>
</organism>
<feature type="transmembrane region" description="Helical" evidence="6">
    <location>
        <begin position="686"/>
        <end position="707"/>
    </location>
</feature>
<evidence type="ECO:0000256" key="6">
    <source>
        <dbReference type="SAM" id="Phobius"/>
    </source>
</evidence>
<evidence type="ECO:0000313" key="10">
    <source>
        <dbReference type="Proteomes" id="UP000286990"/>
    </source>
</evidence>
<dbReference type="GO" id="GO:0022857">
    <property type="term" value="F:transmembrane transporter activity"/>
    <property type="evidence" value="ECO:0007669"/>
    <property type="project" value="TreeGrafter"/>
</dbReference>
<feature type="transmembrane region" description="Helical" evidence="6">
    <location>
        <begin position="348"/>
        <end position="370"/>
    </location>
</feature>
<keyword evidence="10" id="KW-1185">Reference proteome</keyword>
<feature type="transmembrane region" description="Helical" evidence="6">
    <location>
        <begin position="435"/>
        <end position="458"/>
    </location>
</feature>
<dbReference type="InterPro" id="IPR025857">
    <property type="entry name" value="MacB_PCD"/>
</dbReference>
<comment type="subcellular location">
    <subcellularLocation>
        <location evidence="1">Cell membrane</location>
        <topology evidence="1">Multi-pass membrane protein</topology>
    </subcellularLocation>
</comment>
<reference evidence="10" key="1">
    <citation type="submission" date="2018-08" db="EMBL/GenBank/DDBJ databases">
        <authorList>
            <person name="Khan S.A."/>
            <person name="J S.E."/>
        </authorList>
    </citation>
    <scope>NUCLEOTIDE SEQUENCE [LARGE SCALE GENOMIC DNA]</scope>
    <source>
        <strain evidence="10">PoM-212</strain>
    </source>
</reference>
<dbReference type="GO" id="GO:0005886">
    <property type="term" value="C:plasma membrane"/>
    <property type="evidence" value="ECO:0007669"/>
    <property type="project" value="UniProtKB-SubCell"/>
</dbReference>
<feature type="transmembrane region" description="Helical" evidence="6">
    <location>
        <begin position="735"/>
        <end position="754"/>
    </location>
</feature>
<keyword evidence="2" id="KW-1003">Cell membrane</keyword>